<name>A0ABY2GSY8_9HYPO</name>
<dbReference type="Proteomes" id="UP001642720">
    <property type="component" value="Unassembled WGS sequence"/>
</dbReference>
<dbReference type="EMBL" id="PPTA01000017">
    <property type="protein sequence ID" value="TFA98905.1"/>
    <property type="molecule type" value="Genomic_DNA"/>
</dbReference>
<reference evidence="1 2" key="1">
    <citation type="submission" date="2018-01" db="EMBL/GenBank/DDBJ databases">
        <title>Genome characterization of the sugarcane-associated fungus Trichoderma ghanense CCMA-1212 and their application in lignocelulose bioconversion.</title>
        <authorList>
            <person name="Steindorff A.S."/>
            <person name="Mendes T.D."/>
            <person name="Vilela E.S.D."/>
            <person name="Rodrigues D.S."/>
            <person name="Formighieri E.F."/>
            <person name="Melo I.S."/>
            <person name="Favaro L.C.L."/>
        </authorList>
    </citation>
    <scope>NUCLEOTIDE SEQUENCE [LARGE SCALE GENOMIC DNA]</scope>
    <source>
        <strain evidence="1 2">CCMA-1212</strain>
    </source>
</reference>
<evidence type="ECO:0000313" key="2">
    <source>
        <dbReference type="Proteomes" id="UP001642720"/>
    </source>
</evidence>
<dbReference type="RefSeq" id="XP_073555107.1">
    <property type="nucleotide sequence ID" value="XM_073706457.1"/>
</dbReference>
<organism evidence="1 2">
    <name type="scientific">Trichoderma ghanense</name>
    <dbReference type="NCBI Taxonomy" id="65468"/>
    <lineage>
        <taxon>Eukaryota</taxon>
        <taxon>Fungi</taxon>
        <taxon>Dikarya</taxon>
        <taxon>Ascomycota</taxon>
        <taxon>Pezizomycotina</taxon>
        <taxon>Sordariomycetes</taxon>
        <taxon>Hypocreomycetidae</taxon>
        <taxon>Hypocreales</taxon>
        <taxon>Hypocreaceae</taxon>
        <taxon>Trichoderma</taxon>
    </lineage>
</organism>
<accession>A0ABY2GSY8</accession>
<sequence>MLAHQAVLNWIKQHEPALKLVTILVQPPAPIFLSVFVDMRDVDELNIKVPKEDLPNGYEPVASGAPTTGTTVLDEVAAAVEDVGGLDEPPAGATEGQLSACSLLDMLCT</sequence>
<keyword evidence="2" id="KW-1185">Reference proteome</keyword>
<comment type="caution">
    <text evidence="1">The sequence shown here is derived from an EMBL/GenBank/DDBJ whole genome shotgun (WGS) entry which is preliminary data.</text>
</comment>
<proteinExistence type="predicted"/>
<evidence type="ECO:0000313" key="1">
    <source>
        <dbReference type="EMBL" id="TFA98905.1"/>
    </source>
</evidence>
<gene>
    <name evidence="1" type="ORF">CCMA1212_009372</name>
</gene>
<protein>
    <submittedName>
        <fullName evidence="1">Uncharacterized protein</fullName>
    </submittedName>
</protein>
<dbReference type="GeneID" id="300580907"/>